<evidence type="ECO:0000256" key="7">
    <source>
        <dbReference type="ARBA" id="ARBA00022989"/>
    </source>
</evidence>
<dbReference type="GO" id="GO:0048472">
    <property type="term" value="F:threonine-phosphate decarboxylase activity"/>
    <property type="evidence" value="ECO:0007669"/>
    <property type="project" value="InterPro"/>
</dbReference>
<evidence type="ECO:0000256" key="4">
    <source>
        <dbReference type="ARBA" id="ARBA00022475"/>
    </source>
</evidence>
<dbReference type="Pfam" id="PF03186">
    <property type="entry name" value="CobD_Cbib"/>
    <property type="match status" value="1"/>
</dbReference>
<reference evidence="10 11" key="1">
    <citation type="submission" date="2019-07" db="EMBL/GenBank/DDBJ databases">
        <title>Whole genome shotgun sequence of Acetobacter nitrogenifigens NBRC 105050.</title>
        <authorList>
            <person name="Hosoyama A."/>
            <person name="Uohara A."/>
            <person name="Ohji S."/>
            <person name="Ichikawa N."/>
        </authorList>
    </citation>
    <scope>NUCLEOTIDE SEQUENCE [LARGE SCALE GENOMIC DNA]</scope>
    <source>
        <strain evidence="10 11">NBRC 105050</strain>
    </source>
</reference>
<dbReference type="EMBL" id="BJYF01000007">
    <property type="protein sequence ID" value="GEN59632.1"/>
    <property type="molecule type" value="Genomic_DNA"/>
</dbReference>
<keyword evidence="4 9" id="KW-1003">Cell membrane</keyword>
<evidence type="ECO:0000256" key="1">
    <source>
        <dbReference type="ARBA" id="ARBA00004651"/>
    </source>
</evidence>
<evidence type="ECO:0000256" key="9">
    <source>
        <dbReference type="HAMAP-Rule" id="MF_00024"/>
    </source>
</evidence>
<name>A0A511X9M6_9PROT</name>
<keyword evidence="6 9" id="KW-0812">Transmembrane</keyword>
<dbReference type="HAMAP" id="MF_00024">
    <property type="entry name" value="CobD_CbiB"/>
    <property type="match status" value="1"/>
</dbReference>
<evidence type="ECO:0000313" key="11">
    <source>
        <dbReference type="Proteomes" id="UP000321635"/>
    </source>
</evidence>
<evidence type="ECO:0000256" key="2">
    <source>
        <dbReference type="ARBA" id="ARBA00004953"/>
    </source>
</evidence>
<dbReference type="Proteomes" id="UP000321635">
    <property type="component" value="Unassembled WGS sequence"/>
</dbReference>
<dbReference type="PANTHER" id="PTHR34308">
    <property type="entry name" value="COBALAMIN BIOSYNTHESIS PROTEIN CBIB"/>
    <property type="match status" value="1"/>
</dbReference>
<gene>
    <name evidence="9 10" type="primary">cobD</name>
    <name evidence="10" type="ORF">ANI02nite_15160</name>
</gene>
<dbReference type="PANTHER" id="PTHR34308:SF1">
    <property type="entry name" value="COBALAMIN BIOSYNTHESIS PROTEIN CBIB"/>
    <property type="match status" value="1"/>
</dbReference>
<comment type="function">
    <text evidence="9">Converts cobyric acid to cobinamide by the addition of aminopropanol on the F carboxylic group.</text>
</comment>
<keyword evidence="7 9" id="KW-1133">Transmembrane helix</keyword>
<organism evidence="10 11">
    <name type="scientific">Acetobacter nitrogenifigens DSM 23921 = NBRC 105050</name>
    <dbReference type="NCBI Taxonomy" id="1120919"/>
    <lineage>
        <taxon>Bacteria</taxon>
        <taxon>Pseudomonadati</taxon>
        <taxon>Pseudomonadota</taxon>
        <taxon>Alphaproteobacteria</taxon>
        <taxon>Acetobacterales</taxon>
        <taxon>Acetobacteraceae</taxon>
        <taxon>Acetobacter</taxon>
    </lineage>
</organism>
<comment type="subcellular location">
    <subcellularLocation>
        <location evidence="1 9">Cell membrane</location>
        <topology evidence="1 9">Multi-pass membrane protein</topology>
    </subcellularLocation>
</comment>
<keyword evidence="5 9" id="KW-0169">Cobalamin biosynthesis</keyword>
<dbReference type="InterPro" id="IPR004485">
    <property type="entry name" value="Cobalamin_biosynth_CobD/CbiB"/>
</dbReference>
<keyword evidence="8 9" id="KW-0472">Membrane</keyword>
<protein>
    <recommendedName>
        <fullName evidence="9">Cobalamin biosynthesis protein CobD</fullName>
    </recommendedName>
</protein>
<evidence type="ECO:0000313" key="10">
    <source>
        <dbReference type="EMBL" id="GEN59632.1"/>
    </source>
</evidence>
<evidence type="ECO:0000256" key="8">
    <source>
        <dbReference type="ARBA" id="ARBA00023136"/>
    </source>
</evidence>
<dbReference type="AlphaFoldDB" id="A0A511X9M6"/>
<dbReference type="GO" id="GO:0015420">
    <property type="term" value="F:ABC-type vitamin B12 transporter activity"/>
    <property type="evidence" value="ECO:0007669"/>
    <property type="project" value="UniProtKB-UniRule"/>
</dbReference>
<dbReference type="GO" id="GO:0009236">
    <property type="term" value="P:cobalamin biosynthetic process"/>
    <property type="evidence" value="ECO:0007669"/>
    <property type="project" value="UniProtKB-UniRule"/>
</dbReference>
<dbReference type="OrthoDB" id="9811967at2"/>
<accession>A0A511X9M6</accession>
<evidence type="ECO:0000256" key="5">
    <source>
        <dbReference type="ARBA" id="ARBA00022573"/>
    </source>
</evidence>
<sequence>MLIALALDAMIGWPDSVYLRIGHPVTWLGRLIDLGDRDLNREDASSLSRRTAGAICACLTIGVATSAGLIAAKLLPGGWIGSVLTGALAWPLVAAHSLNDHVAAVAKPLADGDLSGARRAVSMIVGRNPDLLDEAGIARAAAESLAENTSDGVIAPLFWGALFGLPGIAAYKAINTLDSMIGHRTPRHEAFGWAAARIDDVANLAPARMTGLMFALVSRRPLIALRTIWRDARFHRSPNAGWPEAAFAGALDIRLSGPRAYADRVANEPWLNGDAPDPQARDLLHGLALYRRMLAALAVVMAAIAVLSGHHDPHSGEPPDCAASRPSITHCAGHTRLADETQGS</sequence>
<proteinExistence type="inferred from homology"/>
<keyword evidence="11" id="KW-1185">Reference proteome</keyword>
<dbReference type="UniPathway" id="UPA00148"/>
<comment type="similarity">
    <text evidence="3 9">Belongs to the CobD/CbiB family.</text>
</comment>
<dbReference type="NCBIfam" id="TIGR00380">
    <property type="entry name" value="cobal_cbiB"/>
    <property type="match status" value="1"/>
</dbReference>
<comment type="caution">
    <text evidence="10">The sequence shown here is derived from an EMBL/GenBank/DDBJ whole genome shotgun (WGS) entry which is preliminary data.</text>
</comment>
<comment type="pathway">
    <text evidence="2 9">Cofactor biosynthesis; adenosylcobalamin biosynthesis.</text>
</comment>
<evidence type="ECO:0000256" key="3">
    <source>
        <dbReference type="ARBA" id="ARBA00006263"/>
    </source>
</evidence>
<evidence type="ECO:0000256" key="6">
    <source>
        <dbReference type="ARBA" id="ARBA00022692"/>
    </source>
</evidence>
<dbReference type="GO" id="GO:0005886">
    <property type="term" value="C:plasma membrane"/>
    <property type="evidence" value="ECO:0007669"/>
    <property type="project" value="UniProtKB-SubCell"/>
</dbReference>
<dbReference type="STRING" id="1120919.GCA_000429165_01241"/>